<comment type="caution">
    <text evidence="3">The sequence shown here is derived from an EMBL/GenBank/DDBJ whole genome shotgun (WGS) entry which is preliminary data.</text>
</comment>
<dbReference type="PANTHER" id="PTHR22198:SF1">
    <property type="entry name" value="FERM DOMAIN-CONTAINING PROTEIN"/>
    <property type="match status" value="1"/>
</dbReference>
<keyword evidence="4" id="KW-1185">Reference proteome</keyword>
<dbReference type="Proteomes" id="UP000708208">
    <property type="component" value="Unassembled WGS sequence"/>
</dbReference>
<evidence type="ECO:0000259" key="2">
    <source>
        <dbReference type="Pfam" id="PF23672"/>
    </source>
</evidence>
<evidence type="ECO:0000313" key="4">
    <source>
        <dbReference type="Proteomes" id="UP000708208"/>
    </source>
</evidence>
<dbReference type="Pfam" id="PF23672">
    <property type="entry name" value="DUF7153"/>
    <property type="match status" value="1"/>
</dbReference>
<dbReference type="PANTHER" id="PTHR22198">
    <property type="entry name" value="FERM DOMAIN-CONTAINING PROTEIN"/>
    <property type="match status" value="1"/>
</dbReference>
<accession>A0A8J2JD02</accession>
<dbReference type="InterPro" id="IPR055577">
    <property type="entry name" value="DUF7153"/>
</dbReference>
<gene>
    <name evidence="3" type="ORF">AFUS01_LOCUS7328</name>
</gene>
<dbReference type="EMBL" id="CAJVCH010049402">
    <property type="protein sequence ID" value="CAG7717895.1"/>
    <property type="molecule type" value="Genomic_DNA"/>
</dbReference>
<protein>
    <recommendedName>
        <fullName evidence="2">DUF7153 domain-containing protein</fullName>
    </recommendedName>
</protein>
<proteinExistence type="predicted"/>
<name>A0A8J2JD02_9HEXA</name>
<reference evidence="3" key="1">
    <citation type="submission" date="2021-06" db="EMBL/GenBank/DDBJ databases">
        <authorList>
            <person name="Hodson N. C."/>
            <person name="Mongue J. A."/>
            <person name="Jaron S. K."/>
        </authorList>
    </citation>
    <scope>NUCLEOTIDE SEQUENCE</scope>
</reference>
<evidence type="ECO:0000256" key="1">
    <source>
        <dbReference type="SAM" id="MobiDB-lite"/>
    </source>
</evidence>
<sequence length="424" mass="47414">MDDGIFSISLSTNTLVETHTTSVTTTKINTVNMSSDETPGTSSSYYSTSSASSSAENISTVENGDLSVFTFMSPGHRSSSDVQKDSSSCRCSCHHLSSSYSYHCSDSCSSHCHLPHDSGYGNFGNCSSAGSYSIDPFRLDGSHMYTYKGAHRFQNHILSDNYVRLLPRVSDGILLRSLEKGVLYPVVHWSSKSNENLTQHTQLGHSVVYNQGVYKELKRVIPPDVWLQKDSSSSSSKRSTWLIIGYKSLEKTLDSALEATWKEWTGVRHIYLNLRHDFEIRKISFLNRVHPQDNLDLFMYLVLMEIGNVYDGNLIWLLDFVQRTRVERMKGFMTVYTEAEQEIPSVDDEYMKFISISPTGSGISKTKESSHPGLIPPAALSSSSSSSSADALPIVDETLELNGNLKFIEKLLEEIHQPPINDYF</sequence>
<dbReference type="OrthoDB" id="6381584at2759"/>
<evidence type="ECO:0000313" key="3">
    <source>
        <dbReference type="EMBL" id="CAG7717895.1"/>
    </source>
</evidence>
<feature type="region of interest" description="Disordered" evidence="1">
    <location>
        <begin position="361"/>
        <end position="386"/>
    </location>
</feature>
<organism evidence="3 4">
    <name type="scientific">Allacma fusca</name>
    <dbReference type="NCBI Taxonomy" id="39272"/>
    <lineage>
        <taxon>Eukaryota</taxon>
        <taxon>Metazoa</taxon>
        <taxon>Ecdysozoa</taxon>
        <taxon>Arthropoda</taxon>
        <taxon>Hexapoda</taxon>
        <taxon>Collembola</taxon>
        <taxon>Symphypleona</taxon>
        <taxon>Sminthuridae</taxon>
        <taxon>Allacma</taxon>
    </lineage>
</organism>
<feature type="domain" description="DUF7153" evidence="2">
    <location>
        <begin position="170"/>
        <end position="338"/>
    </location>
</feature>
<dbReference type="AlphaFoldDB" id="A0A8J2JD02"/>